<evidence type="ECO:0000256" key="1">
    <source>
        <dbReference type="ARBA" id="ARBA00010759"/>
    </source>
</evidence>
<dbReference type="OrthoDB" id="276063at2759"/>
<dbReference type="GeneID" id="20086588"/>
<dbReference type="eggNOG" id="ENOG502SSJK">
    <property type="taxonomic scope" value="Eukaryota"/>
</dbReference>
<organism evidence="5">
    <name type="scientific">Aphanomyces invadans</name>
    <dbReference type="NCBI Taxonomy" id="157072"/>
    <lineage>
        <taxon>Eukaryota</taxon>
        <taxon>Sar</taxon>
        <taxon>Stramenopiles</taxon>
        <taxon>Oomycota</taxon>
        <taxon>Saprolegniomycetes</taxon>
        <taxon>Saprolegniales</taxon>
        <taxon>Verrucalvaceae</taxon>
        <taxon>Aphanomyces</taxon>
    </lineage>
</organism>
<protein>
    <recommendedName>
        <fullName evidence="2 3">Peptide deformylase</fullName>
        <ecNumber evidence="2 3">3.5.1.88</ecNumber>
    </recommendedName>
</protein>
<dbReference type="STRING" id="157072.A0A024TWA1"/>
<evidence type="ECO:0000256" key="4">
    <source>
        <dbReference type="SAM" id="MobiDB-lite"/>
    </source>
</evidence>
<keyword evidence="3" id="KW-0648">Protein biosynthesis</keyword>
<proteinExistence type="inferred from homology"/>
<evidence type="ECO:0000256" key="3">
    <source>
        <dbReference type="RuleBase" id="RU362111"/>
    </source>
</evidence>
<dbReference type="GO" id="GO:0046872">
    <property type="term" value="F:metal ion binding"/>
    <property type="evidence" value="ECO:0007669"/>
    <property type="project" value="UniProtKB-KW"/>
</dbReference>
<name>A0A024TWA1_9STRA</name>
<accession>A0A024TWA1</accession>
<dbReference type="PRINTS" id="PR01576">
    <property type="entry name" value="PDEFORMYLASE"/>
</dbReference>
<feature type="region of interest" description="Disordered" evidence="4">
    <location>
        <begin position="191"/>
        <end position="210"/>
    </location>
</feature>
<dbReference type="SUPFAM" id="SSF56420">
    <property type="entry name" value="Peptide deformylase"/>
    <property type="match status" value="1"/>
</dbReference>
<dbReference type="GO" id="GO:0042586">
    <property type="term" value="F:peptide deformylase activity"/>
    <property type="evidence" value="ECO:0007669"/>
    <property type="project" value="UniProtKB-EC"/>
</dbReference>
<dbReference type="VEuPathDB" id="FungiDB:H310_09538"/>
<dbReference type="PANTHER" id="PTHR10458:SF22">
    <property type="entry name" value="PEPTIDE DEFORMYLASE"/>
    <property type="match status" value="1"/>
</dbReference>
<dbReference type="Pfam" id="PF01327">
    <property type="entry name" value="Pep_deformylase"/>
    <property type="match status" value="1"/>
</dbReference>
<comment type="catalytic activity">
    <reaction evidence="3">
        <text>N-terminal N-formyl-L-methionyl-[peptide] + H2O = N-terminal L-methionyl-[peptide] + formate</text>
        <dbReference type="Rhea" id="RHEA:24420"/>
        <dbReference type="Rhea" id="RHEA-COMP:10639"/>
        <dbReference type="Rhea" id="RHEA-COMP:10640"/>
        <dbReference type="ChEBI" id="CHEBI:15377"/>
        <dbReference type="ChEBI" id="CHEBI:15740"/>
        <dbReference type="ChEBI" id="CHEBI:49298"/>
        <dbReference type="ChEBI" id="CHEBI:64731"/>
        <dbReference type="EC" id="3.5.1.88"/>
    </reaction>
</comment>
<keyword evidence="3" id="KW-0378">Hydrolase</keyword>
<sequence>MARLQTALTTFRAKNGFGRSIAAPQIGTQKRFVAIHVESKHTTPQVYFNPEMTWRSPDQFTMWEDCRCFPDLLVRVSRHVISLRYLDSQGDVVEVHELPEAESELFQHELDHLDGVLAVHHVSKEPLSAEELLERYPTQVILRTAFESGAREVQEGCGLCNLKSSHGTTSRARSFQYVYIHGTTAIELSFERHHSEGDGKTSPPDMILRDDGASRHGHAWLCGGASHACTTTVTVRGMHHNAKAHAAR</sequence>
<dbReference type="Gene3D" id="3.90.45.10">
    <property type="entry name" value="Peptide deformylase"/>
    <property type="match status" value="1"/>
</dbReference>
<dbReference type="GO" id="GO:0006412">
    <property type="term" value="P:translation"/>
    <property type="evidence" value="ECO:0007669"/>
    <property type="project" value="UniProtKB-KW"/>
</dbReference>
<dbReference type="EMBL" id="KI913972">
    <property type="protein sequence ID" value="ETV97647.1"/>
    <property type="molecule type" value="Genomic_DNA"/>
</dbReference>
<reference evidence="5" key="1">
    <citation type="submission" date="2013-12" db="EMBL/GenBank/DDBJ databases">
        <title>The Genome Sequence of Aphanomyces invadans NJM9701.</title>
        <authorList>
            <consortium name="The Broad Institute Genomics Platform"/>
            <person name="Russ C."/>
            <person name="Tyler B."/>
            <person name="van West P."/>
            <person name="Dieguez-Uribeondo J."/>
            <person name="Young S.K."/>
            <person name="Zeng Q."/>
            <person name="Gargeya S."/>
            <person name="Fitzgerald M."/>
            <person name="Abouelleil A."/>
            <person name="Alvarado L."/>
            <person name="Chapman S.B."/>
            <person name="Gainer-Dewar J."/>
            <person name="Goldberg J."/>
            <person name="Griggs A."/>
            <person name="Gujja S."/>
            <person name="Hansen M."/>
            <person name="Howarth C."/>
            <person name="Imamovic A."/>
            <person name="Ireland A."/>
            <person name="Larimer J."/>
            <person name="McCowan C."/>
            <person name="Murphy C."/>
            <person name="Pearson M."/>
            <person name="Poon T.W."/>
            <person name="Priest M."/>
            <person name="Roberts A."/>
            <person name="Saif S."/>
            <person name="Shea T."/>
            <person name="Sykes S."/>
            <person name="Wortman J."/>
            <person name="Nusbaum C."/>
            <person name="Birren B."/>
        </authorList>
    </citation>
    <scope>NUCLEOTIDE SEQUENCE [LARGE SCALE GENOMIC DNA]</scope>
    <source>
        <strain evidence="5">NJM9701</strain>
    </source>
</reference>
<keyword evidence="3" id="KW-0479">Metal-binding</keyword>
<gene>
    <name evidence="5" type="ORF">H310_09538</name>
</gene>
<dbReference type="InterPro" id="IPR023635">
    <property type="entry name" value="Peptide_deformylase"/>
</dbReference>
<dbReference type="AlphaFoldDB" id="A0A024TWA1"/>
<dbReference type="InterPro" id="IPR036821">
    <property type="entry name" value="Peptide_deformylase_sf"/>
</dbReference>
<evidence type="ECO:0000256" key="2">
    <source>
        <dbReference type="ARBA" id="ARBA00012175"/>
    </source>
</evidence>
<comment type="similarity">
    <text evidence="1 3">Belongs to the polypeptide deformylase family.</text>
</comment>
<dbReference type="RefSeq" id="XP_008873856.1">
    <property type="nucleotide sequence ID" value="XM_008875634.1"/>
</dbReference>
<dbReference type="PANTHER" id="PTHR10458">
    <property type="entry name" value="PEPTIDE DEFORMYLASE"/>
    <property type="match status" value="1"/>
</dbReference>
<evidence type="ECO:0000313" key="5">
    <source>
        <dbReference type="EMBL" id="ETV97647.1"/>
    </source>
</evidence>
<comment type="function">
    <text evidence="3">Removes the formyl group from the N-terminal Met of newly synthesized proteins.</text>
</comment>
<dbReference type="EC" id="3.5.1.88" evidence="2 3"/>